<name>A0AC61SAP0_9EURY</name>
<reference evidence="1" key="1">
    <citation type="submission" date="2018-09" db="EMBL/GenBank/DDBJ databases">
        <title>A genomic encyclopedia of anaerobic methanotrophic archaea.</title>
        <authorList>
            <person name="Skennerton C.T."/>
            <person name="Chadwick G.L."/>
            <person name="Laso-Perez R."/>
            <person name="Leu A.O."/>
            <person name="Speth D.R."/>
            <person name="Yu H."/>
            <person name="Morgan-Lang C."/>
            <person name="Hatzenpichler R."/>
            <person name="Goudeau D."/>
            <person name="Malmstrom R."/>
            <person name="Woyke T."/>
            <person name="Hallam S."/>
            <person name="Tyson G.W."/>
            <person name="Wegener G."/>
            <person name="Boetius A."/>
            <person name="Orphan V.J."/>
        </authorList>
    </citation>
    <scope>NUCLEOTIDE SEQUENCE</scope>
    <source>
        <strain evidence="1">CONS3730D10UFb2</strain>
    </source>
</reference>
<sequence length="122" mass="14040">DMANKYWVYKNDTMNSTLYVSPTDYQGFEIIQVTVDTTIQGTWNYTIFVNDTSSNIISDQVNITIIANWRDEWIGEDTQGGSAVTTGELQNAIYHWLEDLPVRDYILSTMDLQDVISLWLSE</sequence>
<gene>
    <name evidence="1" type="ORF">C5S46_04300</name>
</gene>
<accession>A0AC61SAP0</accession>
<dbReference type="EMBL" id="QYBA01000138">
    <property type="protein sequence ID" value="TKY91729.1"/>
    <property type="molecule type" value="Genomic_DNA"/>
</dbReference>
<protein>
    <submittedName>
        <fullName evidence="1">Uncharacterized protein</fullName>
    </submittedName>
</protein>
<proteinExistence type="predicted"/>
<evidence type="ECO:0000313" key="1">
    <source>
        <dbReference type="EMBL" id="TKY91729.1"/>
    </source>
</evidence>
<feature type="non-terminal residue" evidence="1">
    <location>
        <position position="1"/>
    </location>
</feature>
<comment type="caution">
    <text evidence="1">The sequence shown here is derived from an EMBL/GenBank/DDBJ whole genome shotgun (WGS) entry which is preliminary data.</text>
</comment>
<evidence type="ECO:0000313" key="2">
    <source>
        <dbReference type="Proteomes" id="UP000315423"/>
    </source>
</evidence>
<dbReference type="Proteomes" id="UP000315423">
    <property type="component" value="Unassembled WGS sequence"/>
</dbReference>
<organism evidence="1 2">
    <name type="scientific">Candidatus Methanomarinus sp</name>
    <dbReference type="NCBI Taxonomy" id="3386244"/>
    <lineage>
        <taxon>Archaea</taxon>
        <taxon>Methanobacteriati</taxon>
        <taxon>Methanobacteriota</taxon>
        <taxon>Stenosarchaea group</taxon>
        <taxon>Methanomicrobia</taxon>
        <taxon>Methanosarcinales</taxon>
        <taxon>ANME-2 cluster</taxon>
        <taxon>Candidatus Methanocomedenaceae</taxon>
        <taxon>Candidatus Methanomarinus</taxon>
    </lineage>
</organism>